<reference evidence="1 2" key="1">
    <citation type="submission" date="2016-10" db="EMBL/GenBank/DDBJ databases">
        <authorList>
            <person name="de Groot N.N."/>
        </authorList>
    </citation>
    <scope>NUCLEOTIDE SEQUENCE [LARGE SCALE GENOMIC DNA]</scope>
    <source>
        <strain evidence="1 2">CGMCC 4.1877</strain>
    </source>
</reference>
<accession>A0A1I5HTZ1</accession>
<dbReference type="Proteomes" id="UP000199614">
    <property type="component" value="Unassembled WGS sequence"/>
</dbReference>
<dbReference type="CDD" id="cd00586">
    <property type="entry name" value="4HBT"/>
    <property type="match status" value="1"/>
</dbReference>
<dbReference type="InterPro" id="IPR029069">
    <property type="entry name" value="HotDog_dom_sf"/>
</dbReference>
<dbReference type="STRING" id="260086.SAMN05216207_107514"/>
<dbReference type="AlphaFoldDB" id="A0A1I5HTZ1"/>
<dbReference type="SUPFAM" id="SSF54637">
    <property type="entry name" value="Thioesterase/thiol ester dehydrase-isomerase"/>
    <property type="match status" value="1"/>
</dbReference>
<proteinExistence type="predicted"/>
<gene>
    <name evidence="1" type="ORF">SAMN05216207_107514</name>
</gene>
<evidence type="ECO:0000313" key="1">
    <source>
        <dbReference type="EMBL" id="SFO51733.1"/>
    </source>
</evidence>
<dbReference type="Pfam" id="PF13279">
    <property type="entry name" value="4HBT_2"/>
    <property type="match status" value="1"/>
</dbReference>
<dbReference type="EMBL" id="FOUY01000075">
    <property type="protein sequence ID" value="SFO51733.1"/>
    <property type="molecule type" value="Genomic_DNA"/>
</dbReference>
<evidence type="ECO:0000313" key="2">
    <source>
        <dbReference type="Proteomes" id="UP000199614"/>
    </source>
</evidence>
<name>A0A1I5HTZ1_PSUAM</name>
<protein>
    <submittedName>
        <fullName evidence="1">Acyl-CoA thioesterase FadM</fullName>
    </submittedName>
</protein>
<organism evidence="1 2">
    <name type="scientific">Pseudonocardia ammonioxydans</name>
    <dbReference type="NCBI Taxonomy" id="260086"/>
    <lineage>
        <taxon>Bacteria</taxon>
        <taxon>Bacillati</taxon>
        <taxon>Actinomycetota</taxon>
        <taxon>Actinomycetes</taxon>
        <taxon>Pseudonocardiales</taxon>
        <taxon>Pseudonocardiaceae</taxon>
        <taxon>Pseudonocardia</taxon>
    </lineage>
</organism>
<dbReference type="Gene3D" id="3.10.129.10">
    <property type="entry name" value="Hotdog Thioesterase"/>
    <property type="match status" value="1"/>
</dbReference>
<sequence>MGDVDAARILYFAAPYRWMEELFTGWLKDVGHPVSAMLRNGVACPCVASAATYPAPLSLDDEFTLTLRPSGIGTTSFSVTAEARRVADGVVAVRATGWHVWASFGGGDRPDIARRELPEWLRSELVSRELVEPCAAQRTRA</sequence>
<keyword evidence="2" id="KW-1185">Reference proteome</keyword>